<dbReference type="AlphaFoldDB" id="A0AA44Q5G5"/>
<name>A0AA44Q5G5_BACCE</name>
<protein>
    <submittedName>
        <fullName evidence="1">Sugar ABC transporter substrate-binding protein</fullName>
    </submittedName>
</protein>
<comment type="caution">
    <text evidence="1">The sequence shown here is derived from an EMBL/GenBank/DDBJ whole genome shotgun (WGS) entry which is preliminary data.</text>
</comment>
<evidence type="ECO:0000313" key="1">
    <source>
        <dbReference type="EMBL" id="PFR87578.1"/>
    </source>
</evidence>
<evidence type="ECO:0000313" key="2">
    <source>
        <dbReference type="Proteomes" id="UP000226357"/>
    </source>
</evidence>
<accession>A0AA44Q5G5</accession>
<reference evidence="1 2" key="1">
    <citation type="submission" date="2017-09" db="EMBL/GenBank/DDBJ databases">
        <title>Large-scale bioinformatics analysis of Bacillus genomes uncovers conserved roles of natural products in bacterial physiology.</title>
        <authorList>
            <consortium name="Agbiome Team Llc"/>
            <person name="Bleich R.M."/>
            <person name="Grubbs K.J."/>
            <person name="Santa Maria K.C."/>
            <person name="Allen S.E."/>
            <person name="Farag S."/>
            <person name="Shank E.A."/>
            <person name="Bowers A."/>
        </authorList>
    </citation>
    <scope>NUCLEOTIDE SEQUENCE [LARGE SCALE GENOMIC DNA]</scope>
    <source>
        <strain evidence="1 2">AFS067272</strain>
    </source>
</reference>
<dbReference type="Proteomes" id="UP000226357">
    <property type="component" value="Unassembled WGS sequence"/>
</dbReference>
<dbReference type="Gene3D" id="3.40.190.10">
    <property type="entry name" value="Periplasmic binding protein-like II"/>
    <property type="match status" value="1"/>
</dbReference>
<dbReference type="SUPFAM" id="SSF53850">
    <property type="entry name" value="Periplasmic binding protein-like II"/>
    <property type="match status" value="1"/>
</dbReference>
<proteinExistence type="predicted"/>
<sequence>MLVLIVFLAGCSSNETTSKESSKGDEKKKASNGETVLRFATWDAGKNLKIQQQIAKKFEEKNPGVKVQVEAYGDGFDQKLAASFGAKNP</sequence>
<dbReference type="EMBL" id="NVBO01000355">
    <property type="protein sequence ID" value="PFR87578.1"/>
    <property type="molecule type" value="Genomic_DNA"/>
</dbReference>
<feature type="non-terminal residue" evidence="1">
    <location>
        <position position="89"/>
    </location>
</feature>
<gene>
    <name evidence="1" type="ORF">COK38_26110</name>
</gene>
<organism evidence="1 2">
    <name type="scientific">Bacillus cereus</name>
    <dbReference type="NCBI Taxonomy" id="1396"/>
    <lineage>
        <taxon>Bacteria</taxon>
        <taxon>Bacillati</taxon>
        <taxon>Bacillota</taxon>
        <taxon>Bacilli</taxon>
        <taxon>Bacillales</taxon>
        <taxon>Bacillaceae</taxon>
        <taxon>Bacillus</taxon>
        <taxon>Bacillus cereus group</taxon>
    </lineage>
</organism>